<keyword evidence="1" id="KW-1133">Transmembrane helix</keyword>
<evidence type="ECO:0000256" key="1">
    <source>
        <dbReference type="SAM" id="Phobius"/>
    </source>
</evidence>
<evidence type="ECO:0000313" key="2">
    <source>
        <dbReference type="EMBL" id="KAF0499978.1"/>
    </source>
</evidence>
<name>A0A8H4AII0_GIGMA</name>
<dbReference type="EMBL" id="WTPW01000557">
    <property type="protein sequence ID" value="KAF0499978.1"/>
    <property type="molecule type" value="Genomic_DNA"/>
</dbReference>
<sequence>MLADLWRSNKAESSTVILTRRIFIVVFITLILTCFLLLIVDVRGDLPSIKSTQVRSNNVPAPNVYFAFARGFTIGCTRIDGISATSCNQSIIQPTFNATIQAYNGSFASNIKMDGSSVIRFDLYFTSTEDSIRNYTSPMFMSVMDPGYGPNTVQYHSSIFPYNEPFVQSVELKNIYHLSQNSNYIVRYSRTIRYMSSPGDFGSLIGVRPRYYEIPYVESNIEYIIYKNYTIGDNWYASVAITPVTTIVNDETEQRSKTVISMLGSISGIYAGIAGLYIFLFGPGIFSPWGYVQKRIISKEGLNYTADTLADLAKLSLEERVRRLEEADMFLNDHVIGIPFDRDVKGSNQDDHKMPS</sequence>
<dbReference type="OrthoDB" id="2339353at2759"/>
<organism evidence="2 3">
    <name type="scientific">Gigaspora margarita</name>
    <dbReference type="NCBI Taxonomy" id="4874"/>
    <lineage>
        <taxon>Eukaryota</taxon>
        <taxon>Fungi</taxon>
        <taxon>Fungi incertae sedis</taxon>
        <taxon>Mucoromycota</taxon>
        <taxon>Glomeromycotina</taxon>
        <taxon>Glomeromycetes</taxon>
        <taxon>Diversisporales</taxon>
        <taxon>Gigasporaceae</taxon>
        <taxon>Gigaspora</taxon>
    </lineage>
</organism>
<protein>
    <submittedName>
        <fullName evidence="2">Uncharacterized protein</fullName>
    </submittedName>
</protein>
<reference evidence="2 3" key="1">
    <citation type="journal article" date="2019" name="Environ. Microbiol.">
        <title>At the nexus of three kingdoms: the genome of the mycorrhizal fungus Gigaspora margarita provides insights into plant, endobacterial and fungal interactions.</title>
        <authorList>
            <person name="Venice F."/>
            <person name="Ghignone S."/>
            <person name="Salvioli di Fossalunga A."/>
            <person name="Amselem J."/>
            <person name="Novero M."/>
            <person name="Xianan X."/>
            <person name="Sedzielewska Toro K."/>
            <person name="Morin E."/>
            <person name="Lipzen A."/>
            <person name="Grigoriev I.V."/>
            <person name="Henrissat B."/>
            <person name="Martin F.M."/>
            <person name="Bonfante P."/>
        </authorList>
    </citation>
    <scope>NUCLEOTIDE SEQUENCE [LARGE SCALE GENOMIC DNA]</scope>
    <source>
        <strain evidence="2 3">BEG34</strain>
    </source>
</reference>
<feature type="transmembrane region" description="Helical" evidence="1">
    <location>
        <begin position="269"/>
        <end position="292"/>
    </location>
</feature>
<gene>
    <name evidence="2" type="ORF">F8M41_020358</name>
</gene>
<keyword evidence="3" id="KW-1185">Reference proteome</keyword>
<evidence type="ECO:0000313" key="3">
    <source>
        <dbReference type="Proteomes" id="UP000439903"/>
    </source>
</evidence>
<accession>A0A8H4AII0</accession>
<dbReference type="AlphaFoldDB" id="A0A8H4AII0"/>
<proteinExistence type="predicted"/>
<comment type="caution">
    <text evidence="2">The sequence shown here is derived from an EMBL/GenBank/DDBJ whole genome shotgun (WGS) entry which is preliminary data.</text>
</comment>
<dbReference type="Proteomes" id="UP000439903">
    <property type="component" value="Unassembled WGS sequence"/>
</dbReference>
<feature type="transmembrane region" description="Helical" evidence="1">
    <location>
        <begin position="21"/>
        <end position="40"/>
    </location>
</feature>
<keyword evidence="1" id="KW-0812">Transmembrane</keyword>
<keyword evidence="1" id="KW-0472">Membrane</keyword>